<gene>
    <name evidence="2" type="ORF">F8154_05275</name>
</gene>
<organism evidence="2 3">
    <name type="scientific">Alkaliphilus pronyensis</name>
    <dbReference type="NCBI Taxonomy" id="1482732"/>
    <lineage>
        <taxon>Bacteria</taxon>
        <taxon>Bacillati</taxon>
        <taxon>Bacillota</taxon>
        <taxon>Clostridia</taxon>
        <taxon>Peptostreptococcales</taxon>
        <taxon>Natronincolaceae</taxon>
        <taxon>Alkaliphilus</taxon>
    </lineage>
</organism>
<dbReference type="Proteomes" id="UP000432715">
    <property type="component" value="Unassembled WGS sequence"/>
</dbReference>
<dbReference type="EMBL" id="WBZC01000014">
    <property type="protein sequence ID" value="KAB3535928.1"/>
    <property type="molecule type" value="Genomic_DNA"/>
</dbReference>
<sequence>MNLREVKQLLDAEVLLGEESLDKEIKTVFACDLMSDVLAFVEDKTILLTGLVNPHTIRTAEMMDINAVVFVRGKTPDEETLKLAKETNIVILSTKHILYTSCGILYSNGLCGANLVTR</sequence>
<dbReference type="RefSeq" id="WP_151860557.1">
    <property type="nucleotide sequence ID" value="NZ_WBZC01000014.1"/>
</dbReference>
<comment type="caution">
    <text evidence="2">The sequence shown here is derived from an EMBL/GenBank/DDBJ whole genome shotgun (WGS) entry which is preliminary data.</text>
</comment>
<evidence type="ECO:0000313" key="3">
    <source>
        <dbReference type="Proteomes" id="UP000432715"/>
    </source>
</evidence>
<proteinExistence type="predicted"/>
<feature type="domain" description="DRTGG" evidence="1">
    <location>
        <begin position="5"/>
        <end position="100"/>
    </location>
</feature>
<dbReference type="OrthoDB" id="9800390at2"/>
<dbReference type="InterPro" id="IPR028979">
    <property type="entry name" value="Ser_kin/Pase_Hpr-like_N_sf"/>
</dbReference>
<keyword evidence="3" id="KW-1185">Reference proteome</keyword>
<dbReference type="Pfam" id="PF07085">
    <property type="entry name" value="DRTGG"/>
    <property type="match status" value="1"/>
</dbReference>
<dbReference type="AlphaFoldDB" id="A0A6I0F0S3"/>
<accession>A0A6I0F0S3</accession>
<dbReference type="Gene3D" id="3.40.1390.20">
    <property type="entry name" value="HprK N-terminal domain-like"/>
    <property type="match status" value="1"/>
</dbReference>
<reference evidence="2 3" key="1">
    <citation type="submission" date="2019-10" db="EMBL/GenBank/DDBJ databases">
        <title>Alkaliphilus serpentinus sp. nov. and Alkaliphilus pronyensis sp. nov., two novel anaerobic alkaliphilic species isolated from the serpentinized-hosted hydrothermal field of the Prony Bay (New Caledonia).</title>
        <authorList>
            <person name="Postec A."/>
        </authorList>
    </citation>
    <scope>NUCLEOTIDE SEQUENCE [LARGE SCALE GENOMIC DNA]</scope>
    <source>
        <strain evidence="2 3">LacV</strain>
    </source>
</reference>
<evidence type="ECO:0000313" key="2">
    <source>
        <dbReference type="EMBL" id="KAB3535928.1"/>
    </source>
</evidence>
<dbReference type="SUPFAM" id="SSF75138">
    <property type="entry name" value="HprK N-terminal domain-like"/>
    <property type="match status" value="1"/>
</dbReference>
<evidence type="ECO:0000259" key="1">
    <source>
        <dbReference type="Pfam" id="PF07085"/>
    </source>
</evidence>
<protein>
    <recommendedName>
        <fullName evidence="1">DRTGG domain-containing protein</fullName>
    </recommendedName>
</protein>
<dbReference type="InterPro" id="IPR010766">
    <property type="entry name" value="DRTGG"/>
</dbReference>
<name>A0A6I0F0S3_9FIRM</name>